<reference evidence="1 2" key="1">
    <citation type="submission" date="2018-06" db="EMBL/GenBank/DDBJ databases">
        <title>Comparative genomics reveals the genomic features of Rhizophagus irregularis, R. cerebriforme, R. diaphanum and Gigaspora rosea, and their symbiotic lifestyle signature.</title>
        <authorList>
            <person name="Morin E."/>
            <person name="San Clemente H."/>
            <person name="Chen E.C.H."/>
            <person name="De La Providencia I."/>
            <person name="Hainaut M."/>
            <person name="Kuo A."/>
            <person name="Kohler A."/>
            <person name="Murat C."/>
            <person name="Tang N."/>
            <person name="Roy S."/>
            <person name="Loubradou J."/>
            <person name="Henrissat B."/>
            <person name="Grigoriev I.V."/>
            <person name="Corradi N."/>
            <person name="Roux C."/>
            <person name="Martin F.M."/>
        </authorList>
    </citation>
    <scope>NUCLEOTIDE SEQUENCE [LARGE SCALE GENOMIC DNA]</scope>
    <source>
        <strain evidence="1 2">DAOM 194757</strain>
    </source>
</reference>
<dbReference type="EMBL" id="QKWP01000103">
    <property type="protein sequence ID" value="RIB27306.1"/>
    <property type="molecule type" value="Genomic_DNA"/>
</dbReference>
<accession>A0A397W7J6</accession>
<proteinExistence type="predicted"/>
<dbReference type="Proteomes" id="UP000266673">
    <property type="component" value="Unassembled WGS sequence"/>
</dbReference>
<organism evidence="1 2">
    <name type="scientific">Gigaspora rosea</name>
    <dbReference type="NCBI Taxonomy" id="44941"/>
    <lineage>
        <taxon>Eukaryota</taxon>
        <taxon>Fungi</taxon>
        <taxon>Fungi incertae sedis</taxon>
        <taxon>Mucoromycota</taxon>
        <taxon>Glomeromycotina</taxon>
        <taxon>Glomeromycetes</taxon>
        <taxon>Diversisporales</taxon>
        <taxon>Gigasporaceae</taxon>
        <taxon>Gigaspora</taxon>
    </lineage>
</organism>
<dbReference type="AlphaFoldDB" id="A0A397W7J6"/>
<keyword evidence="2" id="KW-1185">Reference proteome</keyword>
<sequence length="100" mass="11265">MTRDFMDQDSVVLKLECYHLKSATHLFPTTNSLKKGTMLFLNATLNMKNLVILPWLSSSSDPPTNETDTDKVAITRTITSRVKNALNQNQNQEIQNPSTP</sequence>
<gene>
    <name evidence="1" type="ORF">C2G38_2160916</name>
</gene>
<evidence type="ECO:0000313" key="1">
    <source>
        <dbReference type="EMBL" id="RIB27306.1"/>
    </source>
</evidence>
<dbReference type="OrthoDB" id="2396944at2759"/>
<protein>
    <submittedName>
        <fullName evidence="1">Uncharacterized protein</fullName>
    </submittedName>
</protein>
<evidence type="ECO:0000313" key="2">
    <source>
        <dbReference type="Proteomes" id="UP000266673"/>
    </source>
</evidence>
<name>A0A397W7J6_9GLOM</name>
<comment type="caution">
    <text evidence="1">The sequence shown here is derived from an EMBL/GenBank/DDBJ whole genome shotgun (WGS) entry which is preliminary data.</text>
</comment>